<proteinExistence type="predicted"/>
<keyword evidence="3" id="KW-1185">Reference proteome</keyword>
<evidence type="ECO:0000313" key="3">
    <source>
        <dbReference type="Proteomes" id="UP000717328"/>
    </source>
</evidence>
<evidence type="ECO:0000313" key="2">
    <source>
        <dbReference type="EMBL" id="KAG5639556.1"/>
    </source>
</evidence>
<feature type="compositionally biased region" description="Low complexity" evidence="1">
    <location>
        <begin position="215"/>
        <end position="235"/>
    </location>
</feature>
<sequence length="351" mass="38602">MESDRDYSVLPSLSTLFADYDDFDLGGGPAAVNFPRFYKPGEPSRQRQTHSTLHPPFELWRAAGLPCDDDQHSPSLSSSTPYYHDHHMLTEEYGDWIQADELDMGYYDDEVPPYSSHQTETDWPTRSAKKSAARSFIGRAPSGGQSTGDTQWHGSAYDSPPQQYRLFSPESEMALGASFGDHTRPQPLSARAQPPHSHCALAPPSTSLSGTHTVSPPLASSWSPASSFTSPSSSPDIMTPSIHLHQPRPERPIPIIPLSELAAACEEFYLPPSRAQVTKPSTPESPYFLPLLSAEFKPFYNITQMPNSLHLGHGDHESQFRTGALYSYSKQGPDISCSCGCMKSYTNGSSM</sequence>
<comment type="caution">
    <text evidence="2">The sequence shown here is derived from an EMBL/GenBank/DDBJ whole genome shotgun (WGS) entry which is preliminary data.</text>
</comment>
<protein>
    <submittedName>
        <fullName evidence="2">Uncharacterized protein</fullName>
    </submittedName>
</protein>
<evidence type="ECO:0000256" key="1">
    <source>
        <dbReference type="SAM" id="MobiDB-lite"/>
    </source>
</evidence>
<organism evidence="2 3">
    <name type="scientific">Sphagnurus paluster</name>
    <dbReference type="NCBI Taxonomy" id="117069"/>
    <lineage>
        <taxon>Eukaryota</taxon>
        <taxon>Fungi</taxon>
        <taxon>Dikarya</taxon>
        <taxon>Basidiomycota</taxon>
        <taxon>Agaricomycotina</taxon>
        <taxon>Agaricomycetes</taxon>
        <taxon>Agaricomycetidae</taxon>
        <taxon>Agaricales</taxon>
        <taxon>Tricholomatineae</taxon>
        <taxon>Lyophyllaceae</taxon>
        <taxon>Sphagnurus</taxon>
    </lineage>
</organism>
<dbReference type="Proteomes" id="UP000717328">
    <property type="component" value="Unassembled WGS sequence"/>
</dbReference>
<reference evidence="2" key="2">
    <citation type="submission" date="2021-10" db="EMBL/GenBank/DDBJ databases">
        <title>Phylogenomics reveals ancestral predisposition of the termite-cultivated fungus Termitomyces towards a domesticated lifestyle.</title>
        <authorList>
            <person name="Auxier B."/>
            <person name="Grum-Grzhimaylo A."/>
            <person name="Cardenas M.E."/>
            <person name="Lodge J.D."/>
            <person name="Laessoe T."/>
            <person name="Pedersen O."/>
            <person name="Smith M.E."/>
            <person name="Kuyper T.W."/>
            <person name="Franco-Molano E.A."/>
            <person name="Baroni T.J."/>
            <person name="Aanen D.K."/>
        </authorList>
    </citation>
    <scope>NUCLEOTIDE SEQUENCE</scope>
    <source>
        <strain evidence="2">D49</strain>
    </source>
</reference>
<reference evidence="2" key="1">
    <citation type="submission" date="2021-02" db="EMBL/GenBank/DDBJ databases">
        <authorList>
            <person name="Nieuwenhuis M."/>
            <person name="Van De Peppel L.J.J."/>
        </authorList>
    </citation>
    <scope>NUCLEOTIDE SEQUENCE</scope>
    <source>
        <strain evidence="2">D49</strain>
    </source>
</reference>
<gene>
    <name evidence="2" type="ORF">H0H81_012227</name>
</gene>
<dbReference type="AlphaFoldDB" id="A0A9P7K970"/>
<feature type="compositionally biased region" description="Polar residues" evidence="1">
    <location>
        <begin position="143"/>
        <end position="153"/>
    </location>
</feature>
<feature type="region of interest" description="Disordered" evidence="1">
    <location>
        <begin position="113"/>
        <end position="164"/>
    </location>
</feature>
<dbReference type="OrthoDB" id="3059965at2759"/>
<accession>A0A9P7K970</accession>
<feature type="compositionally biased region" description="Polar residues" evidence="1">
    <location>
        <begin position="204"/>
        <end position="214"/>
    </location>
</feature>
<name>A0A9P7K970_9AGAR</name>
<feature type="compositionally biased region" description="Polar residues" evidence="1">
    <location>
        <begin position="115"/>
        <end position="124"/>
    </location>
</feature>
<feature type="region of interest" description="Disordered" evidence="1">
    <location>
        <begin position="177"/>
        <end position="236"/>
    </location>
</feature>
<dbReference type="EMBL" id="JABCKI010005718">
    <property type="protein sequence ID" value="KAG5639556.1"/>
    <property type="molecule type" value="Genomic_DNA"/>
</dbReference>